<feature type="domain" description="Baseplate protein J-like barrel" evidence="2">
    <location>
        <begin position="94"/>
        <end position="174"/>
    </location>
</feature>
<feature type="domain" description="Baseplate J-like central" evidence="3">
    <location>
        <begin position="196"/>
        <end position="266"/>
    </location>
</feature>
<evidence type="ECO:0000313" key="5">
    <source>
        <dbReference type="EMBL" id="MBM6851610.1"/>
    </source>
</evidence>
<dbReference type="EMBL" id="JACSNX010000013">
    <property type="protein sequence ID" value="MBM6851610.1"/>
    <property type="molecule type" value="Genomic_DNA"/>
</dbReference>
<comment type="caution">
    <text evidence="5">The sequence shown here is derived from an EMBL/GenBank/DDBJ whole genome shotgun (WGS) entry which is preliminary data.</text>
</comment>
<feature type="domain" description="Baseplate J-like C-terminal" evidence="4">
    <location>
        <begin position="272"/>
        <end position="358"/>
    </location>
</feature>
<comment type="similarity">
    <text evidence="1">Belongs to the Mu gp47/PBSX XkdT family.</text>
</comment>
<dbReference type="Pfam" id="PF04865">
    <property type="entry name" value="Baseplate_J"/>
    <property type="match status" value="1"/>
</dbReference>
<dbReference type="PANTHER" id="PTHR37829:SF3">
    <property type="entry name" value="PROTEIN JAYE-RELATED"/>
    <property type="match status" value="1"/>
</dbReference>
<evidence type="ECO:0000256" key="1">
    <source>
        <dbReference type="ARBA" id="ARBA00038087"/>
    </source>
</evidence>
<name>A0ABS2FWE5_9FIRM</name>
<dbReference type="Pfam" id="PF26079">
    <property type="entry name" value="Baseplate_J_C"/>
    <property type="match status" value="1"/>
</dbReference>
<protein>
    <submittedName>
        <fullName evidence="5">Baseplate J/gp47 family protein</fullName>
    </submittedName>
</protein>
<evidence type="ECO:0000259" key="3">
    <source>
        <dbReference type="Pfam" id="PF26078"/>
    </source>
</evidence>
<dbReference type="Proteomes" id="UP000719500">
    <property type="component" value="Unassembled WGS sequence"/>
</dbReference>
<proteinExistence type="inferred from homology"/>
<dbReference type="InterPro" id="IPR058531">
    <property type="entry name" value="Baseplate_J_M"/>
</dbReference>
<sequence>MTQPSVFEDRTPEVIKAEILTALTESGVEIDTREGSYTNILLSQVAYALWQHSQLLAGLLPIVFPGPDSGEYLDKHAAQLGMVRQPGTKARAEVTFVGTDGTVIAAGTAVYAPDSGLRYLTLEAATIADETAVATVEAESIGADYNVPAGSITSMAVNVPGVDDLANLEAAAGGSDPESDVDLYTRIHDRLSLPITSGNPNHYIQWAKEVAGVSYASCIPLWAGNGTVKVVIAGADKGPVDEDIRAACAAHIEEERPIGATVTVVSVTESEIALTAAVTLVEGSSTTDVTNQLTAAVSALLTGQTFGQAVTIPYSRFLACLLQCEGVADYSTFTVSGGTAAVQIAAETVPVVGSVSVTETA</sequence>
<dbReference type="InterPro" id="IPR052399">
    <property type="entry name" value="Phage_Baseplate_Assmbl_Protein"/>
</dbReference>
<dbReference type="RefSeq" id="WP_204804532.1">
    <property type="nucleotide sequence ID" value="NZ_JACSNX010000013.1"/>
</dbReference>
<dbReference type="PANTHER" id="PTHR37829">
    <property type="entry name" value="PHAGE-LIKE ELEMENT PBSX PROTEIN XKDT"/>
    <property type="match status" value="1"/>
</dbReference>
<dbReference type="Pfam" id="PF26078">
    <property type="entry name" value="Baseplate_J_M"/>
    <property type="match status" value="1"/>
</dbReference>
<dbReference type="InterPro" id="IPR006949">
    <property type="entry name" value="Barrel_Baseplate_J-like"/>
</dbReference>
<evidence type="ECO:0000259" key="2">
    <source>
        <dbReference type="Pfam" id="PF04865"/>
    </source>
</evidence>
<evidence type="ECO:0000259" key="4">
    <source>
        <dbReference type="Pfam" id="PF26079"/>
    </source>
</evidence>
<keyword evidence="6" id="KW-1185">Reference proteome</keyword>
<evidence type="ECO:0000313" key="6">
    <source>
        <dbReference type="Proteomes" id="UP000719500"/>
    </source>
</evidence>
<accession>A0ABS2FWE5</accession>
<reference evidence="5 6" key="1">
    <citation type="journal article" date="2021" name="Sci. Rep.">
        <title>The distribution of antibiotic resistance genes in chicken gut microbiota commensals.</title>
        <authorList>
            <person name="Juricova H."/>
            <person name="Matiasovicova J."/>
            <person name="Kubasova T."/>
            <person name="Cejkova D."/>
            <person name="Rychlik I."/>
        </authorList>
    </citation>
    <scope>NUCLEOTIDE SEQUENCE [LARGE SCALE GENOMIC DNA]</scope>
    <source>
        <strain evidence="5 6">An411</strain>
    </source>
</reference>
<organism evidence="5 6">
    <name type="scientific">Oscillibacter valericigenes</name>
    <dbReference type="NCBI Taxonomy" id="351091"/>
    <lineage>
        <taxon>Bacteria</taxon>
        <taxon>Bacillati</taxon>
        <taxon>Bacillota</taxon>
        <taxon>Clostridia</taxon>
        <taxon>Eubacteriales</taxon>
        <taxon>Oscillospiraceae</taxon>
        <taxon>Oscillibacter</taxon>
    </lineage>
</organism>
<dbReference type="InterPro" id="IPR058530">
    <property type="entry name" value="Baseplate_J-like_C"/>
</dbReference>
<gene>
    <name evidence="5" type="ORF">H9X91_09210</name>
</gene>